<reference evidence="1" key="2">
    <citation type="submission" date="2020-11" db="EMBL/GenBank/DDBJ databases">
        <authorList>
            <person name="McCartney M.A."/>
            <person name="Auch B."/>
            <person name="Kono T."/>
            <person name="Mallez S."/>
            <person name="Becker A."/>
            <person name="Gohl D.M."/>
            <person name="Silverstein K.A.T."/>
            <person name="Koren S."/>
            <person name="Bechman K.B."/>
            <person name="Herman A."/>
            <person name="Abrahante J.E."/>
            <person name="Garbe J."/>
        </authorList>
    </citation>
    <scope>NUCLEOTIDE SEQUENCE</scope>
    <source>
        <strain evidence="1">Duluth1</strain>
        <tissue evidence="1">Whole animal</tissue>
    </source>
</reference>
<name>A0A9D4I7P4_DREPO</name>
<dbReference type="AlphaFoldDB" id="A0A9D4I7P4"/>
<dbReference type="Proteomes" id="UP000828390">
    <property type="component" value="Unassembled WGS sequence"/>
</dbReference>
<comment type="caution">
    <text evidence="1">The sequence shown here is derived from an EMBL/GenBank/DDBJ whole genome shotgun (WGS) entry which is preliminary data.</text>
</comment>
<reference evidence="1" key="1">
    <citation type="journal article" date="2019" name="bioRxiv">
        <title>The Genome of the Zebra Mussel, Dreissena polymorpha: A Resource for Invasive Species Research.</title>
        <authorList>
            <person name="McCartney M.A."/>
            <person name="Auch B."/>
            <person name="Kono T."/>
            <person name="Mallez S."/>
            <person name="Zhang Y."/>
            <person name="Obille A."/>
            <person name="Becker A."/>
            <person name="Abrahante J.E."/>
            <person name="Garbe J."/>
            <person name="Badalamenti J.P."/>
            <person name="Herman A."/>
            <person name="Mangelson H."/>
            <person name="Liachko I."/>
            <person name="Sullivan S."/>
            <person name="Sone E.D."/>
            <person name="Koren S."/>
            <person name="Silverstein K.A.T."/>
            <person name="Beckman K.B."/>
            <person name="Gohl D.M."/>
        </authorList>
    </citation>
    <scope>NUCLEOTIDE SEQUENCE</scope>
    <source>
        <strain evidence="1">Duluth1</strain>
        <tissue evidence="1">Whole animal</tissue>
    </source>
</reference>
<evidence type="ECO:0000313" key="2">
    <source>
        <dbReference type="Proteomes" id="UP000828390"/>
    </source>
</evidence>
<organism evidence="1 2">
    <name type="scientific">Dreissena polymorpha</name>
    <name type="common">Zebra mussel</name>
    <name type="synonym">Mytilus polymorpha</name>
    <dbReference type="NCBI Taxonomy" id="45954"/>
    <lineage>
        <taxon>Eukaryota</taxon>
        <taxon>Metazoa</taxon>
        <taxon>Spiralia</taxon>
        <taxon>Lophotrochozoa</taxon>
        <taxon>Mollusca</taxon>
        <taxon>Bivalvia</taxon>
        <taxon>Autobranchia</taxon>
        <taxon>Heteroconchia</taxon>
        <taxon>Euheterodonta</taxon>
        <taxon>Imparidentia</taxon>
        <taxon>Neoheterodontei</taxon>
        <taxon>Myida</taxon>
        <taxon>Dreissenoidea</taxon>
        <taxon>Dreissenidae</taxon>
        <taxon>Dreissena</taxon>
    </lineage>
</organism>
<proteinExistence type="predicted"/>
<keyword evidence="2" id="KW-1185">Reference proteome</keyword>
<sequence length="166" mass="18646">MRLNLPSEFFYYTNACNSSEENLLQIRNNFIKALNSSAYRDFCSDGTNCDARFVQLTCGPVSTQRTKRKSKRAVRASSDLAYKVEFVLDTLFEVKEGQTDVSRYQELEAMLYNMVEQLSSDVENGLFDIQGLAVDSRSLYVGFVEFGCPKGSRSKSTTPSCGKSIC</sequence>
<gene>
    <name evidence="1" type="ORF">DPMN_187608</name>
</gene>
<protein>
    <submittedName>
        <fullName evidence="1">Uncharacterized protein</fullName>
    </submittedName>
</protein>
<accession>A0A9D4I7P4</accession>
<dbReference type="EMBL" id="JAIWYP010000010">
    <property type="protein sequence ID" value="KAH3752981.1"/>
    <property type="molecule type" value="Genomic_DNA"/>
</dbReference>
<evidence type="ECO:0000313" key="1">
    <source>
        <dbReference type="EMBL" id="KAH3752981.1"/>
    </source>
</evidence>